<dbReference type="InterPro" id="IPR003598">
    <property type="entry name" value="Ig_sub2"/>
</dbReference>
<dbReference type="FunFam" id="2.60.40.10:FF:001272">
    <property type="entry name" value="titin isoform X1"/>
    <property type="match status" value="1"/>
</dbReference>
<dbReference type="Proteomes" id="UP000265200">
    <property type="component" value="Chromosome 21"/>
</dbReference>
<reference evidence="4 5" key="2">
    <citation type="submission" date="2017-04" db="EMBL/GenBank/DDBJ databases">
        <title>CpG methylation of centromeres and impact of large insertions on vertebrate speciation.</title>
        <authorList>
            <person name="Ichikawa K."/>
            <person name="Yoshimura J."/>
            <person name="Morishita S."/>
        </authorList>
    </citation>
    <scope>NUCLEOTIDE SEQUENCE</scope>
    <source>
        <strain evidence="4 5">HSOK</strain>
    </source>
</reference>
<keyword evidence="1" id="KW-0677">Repeat</keyword>
<keyword evidence="2" id="KW-0393">Immunoglobulin domain</keyword>
<accession>A0A3P9HHZ7</accession>
<evidence type="ECO:0000259" key="3">
    <source>
        <dbReference type="PROSITE" id="PS50835"/>
    </source>
</evidence>
<dbReference type="PROSITE" id="PS50835">
    <property type="entry name" value="IG_LIKE"/>
    <property type="match status" value="2"/>
</dbReference>
<dbReference type="PANTHER" id="PTHR47633:SF4">
    <property type="entry name" value="MYOPALLADIN ISOFORM X1"/>
    <property type="match status" value="1"/>
</dbReference>
<dbReference type="SMART" id="SM00408">
    <property type="entry name" value="IGc2"/>
    <property type="match status" value="2"/>
</dbReference>
<sequence>VSEPAKITEESKSVSVTQGDPATLEARFSGTKPLKARWLKAGKELTSSPRYKVQSTGNSSVLKIIKTEKSDSGEYAFEVSNDVGHGSCEPTRMGRMGAIAPAPVQGVTRLLPTVARTDSGHPVTPKGTKTGKENGWKTIKTRKLTQKGTATFIAKVGGDPIPNVKWMKGKWRQLTHGGRISIEQKGQEAKLEIKEVTKSDSGQYRCVASNKHGEIECSAEMHVDEKKEAAQVEGDLRTKLKKTPSKQKSPQEEKDIDIVELLRNVDPKEYEKYARMYGITDYRGLLQAIEQLKKEKAEESGRPVRLTKFRRWFKRFLWA</sequence>
<dbReference type="FunFam" id="2.60.40.10:FF:000022">
    <property type="entry name" value="Cardiac titin"/>
    <property type="match status" value="1"/>
</dbReference>
<evidence type="ECO:0000313" key="4">
    <source>
        <dbReference type="Ensembl" id="ENSORLP00015007118.1"/>
    </source>
</evidence>
<dbReference type="SUPFAM" id="SSF48726">
    <property type="entry name" value="Immunoglobulin"/>
    <property type="match status" value="2"/>
</dbReference>
<organism evidence="4 5">
    <name type="scientific">Oryzias latipes</name>
    <name type="common">Japanese rice fish</name>
    <name type="synonym">Japanese killifish</name>
    <dbReference type="NCBI Taxonomy" id="8090"/>
    <lineage>
        <taxon>Eukaryota</taxon>
        <taxon>Metazoa</taxon>
        <taxon>Chordata</taxon>
        <taxon>Craniata</taxon>
        <taxon>Vertebrata</taxon>
        <taxon>Euteleostomi</taxon>
        <taxon>Actinopterygii</taxon>
        <taxon>Neopterygii</taxon>
        <taxon>Teleostei</taxon>
        <taxon>Neoteleostei</taxon>
        <taxon>Acanthomorphata</taxon>
        <taxon>Ovalentaria</taxon>
        <taxon>Atherinomorphae</taxon>
        <taxon>Beloniformes</taxon>
        <taxon>Adrianichthyidae</taxon>
        <taxon>Oryziinae</taxon>
        <taxon>Oryzias</taxon>
    </lineage>
</organism>
<reference evidence="4" key="4">
    <citation type="submission" date="2025-09" db="UniProtKB">
        <authorList>
            <consortium name="Ensembl"/>
        </authorList>
    </citation>
    <scope>IDENTIFICATION</scope>
    <source>
        <strain evidence="4">HSOK</strain>
    </source>
</reference>
<evidence type="ECO:0000256" key="1">
    <source>
        <dbReference type="ARBA" id="ARBA00022737"/>
    </source>
</evidence>
<name>A0A3P9HHZ7_ORYLA</name>
<dbReference type="AlphaFoldDB" id="A0A3P9HHZ7"/>
<evidence type="ECO:0000313" key="5">
    <source>
        <dbReference type="Proteomes" id="UP000265200"/>
    </source>
</evidence>
<dbReference type="Ensembl" id="ENSORLT00015003071.1">
    <property type="protein sequence ID" value="ENSORLP00015007118.1"/>
    <property type="gene ID" value="ENSORLG00015007944.1"/>
</dbReference>
<dbReference type="InterPro" id="IPR040849">
    <property type="entry name" value="MyBP-C_THB"/>
</dbReference>
<dbReference type="InterPro" id="IPR036179">
    <property type="entry name" value="Ig-like_dom_sf"/>
</dbReference>
<proteinExistence type="predicted"/>
<feature type="domain" description="Ig-like" evidence="3">
    <location>
        <begin position="4"/>
        <end position="94"/>
    </location>
</feature>
<feature type="domain" description="Ig-like" evidence="3">
    <location>
        <begin position="125"/>
        <end position="222"/>
    </location>
</feature>
<reference key="1">
    <citation type="journal article" date="2007" name="Nature">
        <title>The medaka draft genome and insights into vertebrate genome evolution.</title>
        <authorList>
            <person name="Kasahara M."/>
            <person name="Naruse K."/>
            <person name="Sasaki S."/>
            <person name="Nakatani Y."/>
            <person name="Qu W."/>
            <person name="Ahsan B."/>
            <person name="Yamada T."/>
            <person name="Nagayasu Y."/>
            <person name="Doi K."/>
            <person name="Kasai Y."/>
            <person name="Jindo T."/>
            <person name="Kobayashi D."/>
            <person name="Shimada A."/>
            <person name="Toyoda A."/>
            <person name="Kuroki Y."/>
            <person name="Fujiyama A."/>
            <person name="Sasaki T."/>
            <person name="Shimizu A."/>
            <person name="Asakawa S."/>
            <person name="Shimizu N."/>
            <person name="Hashimoto S."/>
            <person name="Yang J."/>
            <person name="Lee Y."/>
            <person name="Matsushima K."/>
            <person name="Sugano S."/>
            <person name="Sakaizumi M."/>
            <person name="Narita T."/>
            <person name="Ohishi K."/>
            <person name="Haga S."/>
            <person name="Ohta F."/>
            <person name="Nomoto H."/>
            <person name="Nogata K."/>
            <person name="Morishita T."/>
            <person name="Endo T."/>
            <person name="Shin-I T."/>
            <person name="Takeda H."/>
            <person name="Morishita S."/>
            <person name="Kohara Y."/>
        </authorList>
    </citation>
    <scope>NUCLEOTIDE SEQUENCE [LARGE SCALE GENOMIC DNA]</scope>
    <source>
        <strain>Hd-rR</strain>
    </source>
</reference>
<protein>
    <recommendedName>
        <fullName evidence="3">Ig-like domain-containing protein</fullName>
    </recommendedName>
</protein>
<dbReference type="PANTHER" id="PTHR47633">
    <property type="entry name" value="IMMUNOGLOBULIN"/>
    <property type="match status" value="1"/>
</dbReference>
<dbReference type="Gene3D" id="2.60.40.10">
    <property type="entry name" value="Immunoglobulins"/>
    <property type="match status" value="2"/>
</dbReference>
<dbReference type="Pfam" id="PF18362">
    <property type="entry name" value="THB"/>
    <property type="match status" value="1"/>
</dbReference>
<dbReference type="SMART" id="SM00409">
    <property type="entry name" value="IG"/>
    <property type="match status" value="2"/>
</dbReference>
<evidence type="ECO:0000256" key="2">
    <source>
        <dbReference type="ARBA" id="ARBA00023319"/>
    </source>
</evidence>
<reference evidence="4" key="3">
    <citation type="submission" date="2025-08" db="UniProtKB">
        <authorList>
            <consortium name="Ensembl"/>
        </authorList>
    </citation>
    <scope>IDENTIFICATION</scope>
    <source>
        <strain evidence="4">HSOK</strain>
    </source>
</reference>
<dbReference type="Pfam" id="PF07679">
    <property type="entry name" value="I-set"/>
    <property type="match status" value="2"/>
</dbReference>
<dbReference type="InterPro" id="IPR013783">
    <property type="entry name" value="Ig-like_fold"/>
</dbReference>
<dbReference type="InterPro" id="IPR007110">
    <property type="entry name" value="Ig-like_dom"/>
</dbReference>
<dbReference type="InterPro" id="IPR013098">
    <property type="entry name" value="Ig_I-set"/>
</dbReference>
<dbReference type="InterPro" id="IPR003599">
    <property type="entry name" value="Ig_sub"/>
</dbReference>